<evidence type="ECO:0000313" key="2">
    <source>
        <dbReference type="EMBL" id="GLK78564.1"/>
    </source>
</evidence>
<evidence type="ECO:0000313" key="3">
    <source>
        <dbReference type="Proteomes" id="UP001143309"/>
    </source>
</evidence>
<keyword evidence="3" id="KW-1185">Reference proteome</keyword>
<comment type="caution">
    <text evidence="2">The sequence shown here is derived from an EMBL/GenBank/DDBJ whole genome shotgun (WGS) entry which is preliminary data.</text>
</comment>
<keyword evidence="1" id="KW-1133">Transmembrane helix</keyword>
<dbReference type="EMBL" id="BSFL01000001">
    <property type="protein sequence ID" value="GLK78564.1"/>
    <property type="molecule type" value="Genomic_DNA"/>
</dbReference>
<gene>
    <name evidence="2" type="ORF">GCM10008174_03050</name>
</gene>
<accession>A0A9W6N4W6</accession>
<dbReference type="RefSeq" id="WP_271199080.1">
    <property type="nucleotide sequence ID" value="NZ_BSFL01000001.1"/>
</dbReference>
<feature type="transmembrane region" description="Helical" evidence="1">
    <location>
        <begin position="35"/>
        <end position="57"/>
    </location>
</feature>
<reference evidence="2" key="1">
    <citation type="journal article" date="2014" name="Int. J. Syst. Evol. Microbiol.">
        <title>Complete genome sequence of Corynebacterium casei LMG S-19264T (=DSM 44701T), isolated from a smear-ripened cheese.</title>
        <authorList>
            <consortium name="US DOE Joint Genome Institute (JGI-PGF)"/>
            <person name="Walter F."/>
            <person name="Albersmeier A."/>
            <person name="Kalinowski J."/>
            <person name="Ruckert C."/>
        </authorList>
    </citation>
    <scope>NUCLEOTIDE SEQUENCE</scope>
    <source>
        <strain evidence="2">VKM B-2748</strain>
    </source>
</reference>
<dbReference type="AlphaFoldDB" id="A0A9W6N4W6"/>
<feature type="transmembrane region" description="Helical" evidence="1">
    <location>
        <begin position="77"/>
        <end position="100"/>
    </location>
</feature>
<protein>
    <submittedName>
        <fullName evidence="2">Uncharacterized protein</fullName>
    </submittedName>
</protein>
<reference evidence="2" key="2">
    <citation type="submission" date="2023-01" db="EMBL/GenBank/DDBJ databases">
        <authorList>
            <person name="Sun Q."/>
            <person name="Evtushenko L."/>
        </authorList>
    </citation>
    <scope>NUCLEOTIDE SEQUENCE</scope>
    <source>
        <strain evidence="2">VKM B-2748</strain>
    </source>
</reference>
<dbReference type="Proteomes" id="UP001143309">
    <property type="component" value="Unassembled WGS sequence"/>
</dbReference>
<keyword evidence="1" id="KW-0812">Transmembrane</keyword>
<evidence type="ECO:0000256" key="1">
    <source>
        <dbReference type="SAM" id="Phobius"/>
    </source>
</evidence>
<keyword evidence="1" id="KW-0472">Membrane</keyword>
<proteinExistence type="predicted"/>
<name>A0A9W6N4W6_9HYPH</name>
<sequence>MWIDIPAAPGFSQTVGLPGTRIELPIVAFPVRWRLALIAALYGFGAWMSSFLVWVLANGLAPTSTTYADKAGIAFLYVFFLPASAVLALFQAGSALTFLVDACRRGPALIIATDAVHDRRTGLFLPFKSIHKMHVGWHSSYLILETNHCIKSYSTNIFRTFKIYSNVFSDYRSLVSISHLSVDSRSLVHAVASLTEANGGFTGVSPRATIVDDEGH</sequence>
<organism evidence="2 3">
    <name type="scientific">Methylopila turkensis</name>
    <dbReference type="NCBI Taxonomy" id="1437816"/>
    <lineage>
        <taxon>Bacteria</taxon>
        <taxon>Pseudomonadati</taxon>
        <taxon>Pseudomonadota</taxon>
        <taxon>Alphaproteobacteria</taxon>
        <taxon>Hyphomicrobiales</taxon>
        <taxon>Methylopilaceae</taxon>
        <taxon>Methylopila</taxon>
    </lineage>
</organism>